<dbReference type="PATRIC" id="fig|161398.10.peg.4007"/>
<dbReference type="FunFam" id="3.30.70.270:FF:000001">
    <property type="entry name" value="Diguanylate cyclase domain protein"/>
    <property type="match status" value="1"/>
</dbReference>
<dbReference type="CDD" id="cd00130">
    <property type="entry name" value="PAS"/>
    <property type="match status" value="2"/>
</dbReference>
<dbReference type="STRING" id="161398.PP2015_3915"/>
<dbReference type="InterPro" id="IPR000700">
    <property type="entry name" value="PAS-assoc_C"/>
</dbReference>
<keyword evidence="6" id="KW-1185">Reference proteome</keyword>
<sequence>MSKICDNLGAYIFAKDMQGKYTYANDKVEVLFGCSKSDIIGKGDSEFFDLSMSQQMVENDIKVLSGQQQVVSEESNFVRNTSEQRVYRIIKSPLFDNENQIIGLAGIAHDVTEEKRLREQVEEQKQLLSIILDNVEAHVYMKDEDRRFLYVNSKVADLFGLDSKEIIGQKEQDILSEETAEHFHLSDSKVILDQQVLRVEETVIDNEQKYHYLSVKVPVTMAGKRSLIGFSTDVTEIYKLKEEFKRLANTDDLTGIYNRRYFLKEAEKAYSIFKRQNMEVGLLTFDVDYFKKINDRYGHPVGDEVLQNLTAIVACLLRKEDIFARIGGEEFAILLPCTDITSANRVAERVRREVESSLFCGIQKIQLTVSIGLTEFSSKDTSFDDVFSRVDKALYKAKESGRNCVTFLN</sequence>
<dbReference type="InterPro" id="IPR013656">
    <property type="entry name" value="PAS_4"/>
</dbReference>
<feature type="domain" description="GGDEF" evidence="4">
    <location>
        <begin position="278"/>
        <end position="409"/>
    </location>
</feature>
<dbReference type="PANTHER" id="PTHR44757">
    <property type="entry name" value="DIGUANYLATE CYCLASE DGCP"/>
    <property type="match status" value="1"/>
</dbReference>
<dbReference type="SMART" id="SM00267">
    <property type="entry name" value="GGDEF"/>
    <property type="match status" value="1"/>
</dbReference>
<evidence type="ECO:0000313" key="6">
    <source>
        <dbReference type="Proteomes" id="UP000061457"/>
    </source>
</evidence>
<reference evidence="5 6" key="1">
    <citation type="submission" date="2015-11" db="EMBL/GenBank/DDBJ databases">
        <authorList>
            <person name="Zhang Y."/>
            <person name="Guo Z."/>
        </authorList>
    </citation>
    <scope>NUCLEOTIDE SEQUENCE [LARGE SCALE GENOMIC DNA]</scope>
    <source>
        <strain evidence="5 6">KCTC 12086</strain>
    </source>
</reference>
<dbReference type="InterPro" id="IPR052155">
    <property type="entry name" value="Biofilm_reg_signaling"/>
</dbReference>
<dbReference type="KEGG" id="pphe:PP2015_3915"/>
<gene>
    <name evidence="5" type="ORF">PP2015_3915</name>
</gene>
<evidence type="ECO:0000259" key="2">
    <source>
        <dbReference type="PROSITE" id="PS50112"/>
    </source>
</evidence>
<evidence type="ECO:0000256" key="1">
    <source>
        <dbReference type="ARBA" id="ARBA00001946"/>
    </source>
</evidence>
<accession>A0A0S2K8S8</accession>
<organism evidence="5 6">
    <name type="scientific">Pseudoalteromonas phenolica</name>
    <dbReference type="NCBI Taxonomy" id="161398"/>
    <lineage>
        <taxon>Bacteria</taxon>
        <taxon>Pseudomonadati</taxon>
        <taxon>Pseudomonadota</taxon>
        <taxon>Gammaproteobacteria</taxon>
        <taxon>Alteromonadales</taxon>
        <taxon>Pseudoalteromonadaceae</taxon>
        <taxon>Pseudoalteromonas</taxon>
    </lineage>
</organism>
<dbReference type="PROSITE" id="PS50112">
    <property type="entry name" value="PAS"/>
    <property type="match status" value="2"/>
</dbReference>
<dbReference type="Gene3D" id="3.30.70.270">
    <property type="match status" value="1"/>
</dbReference>
<feature type="domain" description="PAC" evidence="3">
    <location>
        <begin position="71"/>
        <end position="123"/>
    </location>
</feature>
<dbReference type="AlphaFoldDB" id="A0A0S2K8S8"/>
<dbReference type="PANTHER" id="PTHR44757:SF2">
    <property type="entry name" value="BIOFILM ARCHITECTURE MAINTENANCE PROTEIN MBAA"/>
    <property type="match status" value="1"/>
</dbReference>
<dbReference type="SUPFAM" id="SSF55785">
    <property type="entry name" value="PYP-like sensor domain (PAS domain)"/>
    <property type="match status" value="2"/>
</dbReference>
<dbReference type="Pfam" id="PF08448">
    <property type="entry name" value="PAS_4"/>
    <property type="match status" value="2"/>
</dbReference>
<comment type="cofactor">
    <cofactor evidence="1">
        <name>Mg(2+)</name>
        <dbReference type="ChEBI" id="CHEBI:18420"/>
    </cofactor>
</comment>
<feature type="domain" description="PAS" evidence="2">
    <location>
        <begin position="124"/>
        <end position="207"/>
    </location>
</feature>
<dbReference type="EMBL" id="CP013188">
    <property type="protein sequence ID" value="ALO44383.1"/>
    <property type="molecule type" value="Genomic_DNA"/>
</dbReference>
<dbReference type="PROSITE" id="PS50113">
    <property type="entry name" value="PAC"/>
    <property type="match status" value="1"/>
</dbReference>
<dbReference type="PROSITE" id="PS50887">
    <property type="entry name" value="GGDEF"/>
    <property type="match status" value="1"/>
</dbReference>
<dbReference type="OrthoDB" id="73375at2"/>
<dbReference type="Gene3D" id="3.30.450.20">
    <property type="entry name" value="PAS domain"/>
    <property type="match status" value="2"/>
</dbReference>
<dbReference type="SUPFAM" id="SSF55073">
    <property type="entry name" value="Nucleotide cyclase"/>
    <property type="match status" value="1"/>
</dbReference>
<dbReference type="InterPro" id="IPR000160">
    <property type="entry name" value="GGDEF_dom"/>
</dbReference>
<feature type="domain" description="PAS" evidence="2">
    <location>
        <begin position="1"/>
        <end position="42"/>
    </location>
</feature>
<dbReference type="CDD" id="cd01949">
    <property type="entry name" value="GGDEF"/>
    <property type="match status" value="1"/>
</dbReference>
<protein>
    <submittedName>
        <fullName evidence="5">Sensory box protein</fullName>
    </submittedName>
</protein>
<dbReference type="Proteomes" id="UP000061457">
    <property type="component" value="Chromosome II"/>
</dbReference>
<dbReference type="InterPro" id="IPR029787">
    <property type="entry name" value="Nucleotide_cyclase"/>
</dbReference>
<evidence type="ECO:0000259" key="3">
    <source>
        <dbReference type="PROSITE" id="PS50113"/>
    </source>
</evidence>
<dbReference type="GO" id="GO:0003824">
    <property type="term" value="F:catalytic activity"/>
    <property type="evidence" value="ECO:0007669"/>
    <property type="project" value="UniProtKB-ARBA"/>
</dbReference>
<evidence type="ECO:0000313" key="5">
    <source>
        <dbReference type="EMBL" id="ALO44383.1"/>
    </source>
</evidence>
<dbReference type="Pfam" id="PF00990">
    <property type="entry name" value="GGDEF"/>
    <property type="match status" value="1"/>
</dbReference>
<dbReference type="NCBIfam" id="TIGR00254">
    <property type="entry name" value="GGDEF"/>
    <property type="match status" value="1"/>
</dbReference>
<dbReference type="RefSeq" id="WP_058032242.1">
    <property type="nucleotide sequence ID" value="NZ_CP013188.1"/>
</dbReference>
<dbReference type="NCBIfam" id="TIGR00229">
    <property type="entry name" value="sensory_box"/>
    <property type="match status" value="2"/>
</dbReference>
<dbReference type="InterPro" id="IPR043128">
    <property type="entry name" value="Rev_trsase/Diguanyl_cyclase"/>
</dbReference>
<evidence type="ECO:0000259" key="4">
    <source>
        <dbReference type="PROSITE" id="PS50887"/>
    </source>
</evidence>
<dbReference type="SMART" id="SM00091">
    <property type="entry name" value="PAS"/>
    <property type="match status" value="2"/>
</dbReference>
<name>A0A0S2K8S8_9GAMM</name>
<proteinExistence type="predicted"/>
<dbReference type="InterPro" id="IPR000014">
    <property type="entry name" value="PAS"/>
</dbReference>
<dbReference type="InterPro" id="IPR035965">
    <property type="entry name" value="PAS-like_dom_sf"/>
</dbReference>